<keyword evidence="2" id="KW-0812">Transmembrane</keyword>
<feature type="transmembrane region" description="Helical" evidence="2">
    <location>
        <begin position="16"/>
        <end position="38"/>
    </location>
</feature>
<evidence type="ECO:0000256" key="1">
    <source>
        <dbReference type="SAM" id="Coils"/>
    </source>
</evidence>
<evidence type="ECO:0000313" key="3">
    <source>
        <dbReference type="EMBL" id="ARU00913.1"/>
    </source>
</evidence>
<reference evidence="3 4" key="1">
    <citation type="submission" date="2017-05" db="EMBL/GenBank/DDBJ databases">
        <title>Genome Sequence of Loktanella vestfoldensis Strain SMR4r Isolated from a Culture of the Diatom Skeletonema marinoi.</title>
        <authorList>
            <person name="Topel M."/>
            <person name="Pinder M.I.M."/>
            <person name="Johansson O.N."/>
            <person name="Kourtchenko O."/>
            <person name="Godhe A."/>
            <person name="Clarke A.K."/>
        </authorList>
    </citation>
    <scope>NUCLEOTIDE SEQUENCE [LARGE SCALE GENOMIC DNA]</scope>
    <source>
        <strain evidence="3 4">SMR4r</strain>
    </source>
</reference>
<keyword evidence="1" id="KW-0175">Coiled coil</keyword>
<keyword evidence="2" id="KW-0472">Membrane</keyword>
<dbReference type="KEGG" id="lvs:LOKVESSMR4R_01597"/>
<protein>
    <submittedName>
        <fullName evidence="3">Uncharacterized protein</fullName>
    </submittedName>
</protein>
<name>A0A1Y0EBH7_9RHOB</name>
<dbReference type="AlphaFoldDB" id="A0A1Y0EBH7"/>
<evidence type="ECO:0000256" key="2">
    <source>
        <dbReference type="SAM" id="Phobius"/>
    </source>
</evidence>
<accession>A0A1Y0EBH7</accession>
<gene>
    <name evidence="3" type="ORF">LOKVESSMR4R_01597</name>
</gene>
<proteinExistence type="predicted"/>
<dbReference type="RefSeq" id="WP_087207279.1">
    <property type="nucleotide sequence ID" value="NZ_CP021431.1"/>
</dbReference>
<dbReference type="OrthoDB" id="5525824at2"/>
<feature type="coiled-coil region" evidence="1">
    <location>
        <begin position="125"/>
        <end position="198"/>
    </location>
</feature>
<keyword evidence="2" id="KW-1133">Transmembrane helix</keyword>
<organism evidence="3 4">
    <name type="scientific">Yoonia vestfoldensis</name>
    <dbReference type="NCBI Taxonomy" id="245188"/>
    <lineage>
        <taxon>Bacteria</taxon>
        <taxon>Pseudomonadati</taxon>
        <taxon>Pseudomonadota</taxon>
        <taxon>Alphaproteobacteria</taxon>
        <taxon>Rhodobacterales</taxon>
        <taxon>Paracoccaceae</taxon>
        <taxon>Yoonia</taxon>
    </lineage>
</organism>
<keyword evidence="4" id="KW-1185">Reference proteome</keyword>
<evidence type="ECO:0000313" key="4">
    <source>
        <dbReference type="Proteomes" id="UP000195273"/>
    </source>
</evidence>
<sequence length="275" mass="29759">MFQRRVINDHDEEESIFISMTDLTVSMMLLLVILLGFFASQFRDANLLEQAEQRSEEVRALQVVAAQTERDMRALTQFVTTLEAALLTSQAEGIALKEDLRTAALASAEQAELFSAQLGAKQAENVALRSESAALEQRAASLEAERDRATAALEQATAAFEEGLTIALSDAAELEARLQRAEALLAAERARAFALEDDLESATEALSAQQTDSLASQEQRLANAALERQVIAQTAKVVALQSELQSLETLLSAVMQSTTSLLGNRAPKRPTALAP</sequence>
<dbReference type="EMBL" id="CP021431">
    <property type="protein sequence ID" value="ARU00913.1"/>
    <property type="molecule type" value="Genomic_DNA"/>
</dbReference>
<dbReference type="Proteomes" id="UP000195273">
    <property type="component" value="Chromosome"/>
</dbReference>